<feature type="domain" description="Histidine kinase" evidence="9">
    <location>
        <begin position="507"/>
        <end position="613"/>
    </location>
</feature>
<gene>
    <name evidence="10" type="ORF">BJP25_21695</name>
</gene>
<evidence type="ECO:0000256" key="5">
    <source>
        <dbReference type="ARBA" id="ARBA00022777"/>
    </source>
</evidence>
<evidence type="ECO:0000256" key="7">
    <source>
        <dbReference type="SAM" id="MobiDB-lite"/>
    </source>
</evidence>
<dbReference type="InterPro" id="IPR003594">
    <property type="entry name" value="HATPase_dom"/>
</dbReference>
<keyword evidence="3" id="KW-0597">Phosphoprotein</keyword>
<dbReference type="SUPFAM" id="SSF55874">
    <property type="entry name" value="ATPase domain of HSP90 chaperone/DNA topoisomerase II/histidine kinase"/>
    <property type="match status" value="1"/>
</dbReference>
<dbReference type="PANTHER" id="PTHR44936">
    <property type="entry name" value="SENSOR PROTEIN CREC"/>
    <property type="match status" value="1"/>
</dbReference>
<comment type="caution">
    <text evidence="10">The sequence shown here is derived from an EMBL/GenBank/DDBJ whole genome shotgun (WGS) entry which is preliminary data.</text>
</comment>
<keyword evidence="5" id="KW-0418">Kinase</keyword>
<evidence type="ECO:0000256" key="1">
    <source>
        <dbReference type="ARBA" id="ARBA00000085"/>
    </source>
</evidence>
<organism evidence="10 11">
    <name type="scientific">Actinokineospora bangkokensis</name>
    <dbReference type="NCBI Taxonomy" id="1193682"/>
    <lineage>
        <taxon>Bacteria</taxon>
        <taxon>Bacillati</taxon>
        <taxon>Actinomycetota</taxon>
        <taxon>Actinomycetes</taxon>
        <taxon>Pseudonocardiales</taxon>
        <taxon>Pseudonocardiaceae</taxon>
        <taxon>Actinokineospora</taxon>
    </lineage>
</organism>
<evidence type="ECO:0000256" key="2">
    <source>
        <dbReference type="ARBA" id="ARBA00012438"/>
    </source>
</evidence>
<dbReference type="GO" id="GO:0000160">
    <property type="term" value="P:phosphorelay signal transduction system"/>
    <property type="evidence" value="ECO:0007669"/>
    <property type="project" value="UniProtKB-KW"/>
</dbReference>
<accession>A0A1Q9LKS8</accession>
<dbReference type="AlphaFoldDB" id="A0A1Q9LKS8"/>
<evidence type="ECO:0000256" key="4">
    <source>
        <dbReference type="ARBA" id="ARBA00022679"/>
    </source>
</evidence>
<feature type="compositionally biased region" description="Basic and acidic residues" evidence="7">
    <location>
        <begin position="927"/>
        <end position="942"/>
    </location>
</feature>
<comment type="catalytic activity">
    <reaction evidence="1">
        <text>ATP + protein L-histidine = ADP + protein N-phospho-L-histidine.</text>
        <dbReference type="EC" id="2.7.13.3"/>
    </reaction>
</comment>
<dbReference type="GO" id="GO:0004673">
    <property type="term" value="F:protein histidine kinase activity"/>
    <property type="evidence" value="ECO:0007669"/>
    <property type="project" value="UniProtKB-EC"/>
</dbReference>
<feature type="compositionally biased region" description="Gly residues" evidence="7">
    <location>
        <begin position="858"/>
        <end position="870"/>
    </location>
</feature>
<evidence type="ECO:0000256" key="6">
    <source>
        <dbReference type="ARBA" id="ARBA00023012"/>
    </source>
</evidence>
<dbReference type="InterPro" id="IPR050980">
    <property type="entry name" value="2C_sensor_his_kinase"/>
</dbReference>
<feature type="compositionally biased region" description="Polar residues" evidence="7">
    <location>
        <begin position="887"/>
        <end position="899"/>
    </location>
</feature>
<keyword evidence="8" id="KW-1133">Transmembrane helix</keyword>
<dbReference type="InterPro" id="IPR005467">
    <property type="entry name" value="His_kinase_dom"/>
</dbReference>
<dbReference type="Gene3D" id="6.10.340.10">
    <property type="match status" value="1"/>
</dbReference>
<feature type="compositionally biased region" description="Low complexity" evidence="7">
    <location>
        <begin position="681"/>
        <end position="749"/>
    </location>
</feature>
<keyword evidence="4" id="KW-0808">Transferase</keyword>
<evidence type="ECO:0000259" key="9">
    <source>
        <dbReference type="PROSITE" id="PS50109"/>
    </source>
</evidence>
<dbReference type="InterPro" id="IPR036890">
    <property type="entry name" value="HATPase_C_sf"/>
</dbReference>
<sequence length="942" mass="98263">MLVVPALTAAVFGWLRVQAELDNAEGYQRIVDQVDVAQAVTGLVHQLQAERAIVVTHVAAGDAGLAEDPEVRGQFTDTNGAVFEFRRALEGLELADTDKRDRYQLAYDQLRQLDALRNLASGAVYPDLAVLSSYTGLIDPLVQLGREISSDTGPSRVSTAVQTLGQAKERGAQLDALLLIASVRNSFGAASVQNRARSAEAGFEASIADFVAVATPDERQAYNDGYSGPEVDRRRAIAQTALSSVDPNAPLDTDVTALRSTSTAANDKLRGVETDLVSRLRGQAATAADAALAAATRDAVIVLALLVVALALMFYVARTILTPIRTLRREALDVARVRLPETVKRILADPNPVEAAKSAVDPVRVSGGEEIGQLARSFDAVHEQAVRMATEQAVLRDSVNSIFVNLSRRSQALIERQLAELDQLERDEQDPDRLGRFFVLDHLAARMRRNSENLLILSGSGLAKRMARPVPVGEVVESALSEVEHYTRVRVKQVPELVVQGRVVKDLVHLIAELLDNAATFSAPQTQVVVASARVRSGELAIQISDEGMGMSDDELADANERLADPPDFDVSLSRRMGLYVVARLAQRHDIRVRLHGGVDAGTTAVITIPAELVAEPRRGGPATDPGPLTGAPAPRRPSFAGNLPVANPNTPWFAGGGDEAPGRAAQDTDVEAAPGALPKRTPTAGGETTRRTATPAGGLPTATRNGTATPPGGTPRPQRGTATPPGGVPRAGKAGAATPAGGVPHAPAQPKQGASATSSHGVAQATGAKQATRPATGTPAGGVPRVQRQATNGTATPPGGTPQATRTTTPAGGIPQAGRPATPPSGVPQAGRTSTPPGGIPQAGRTATPPAGVPRAGTGGTAGRAGGTGTPPPGRHTIPGAGQPPQADQGTEEATTVNGFEAPQRSPEEIRARLSGFQQGLRRARRPEPAEDDRSGARGER</sequence>
<evidence type="ECO:0000313" key="10">
    <source>
        <dbReference type="EMBL" id="OLR92651.1"/>
    </source>
</evidence>
<keyword evidence="8" id="KW-0812">Transmembrane</keyword>
<dbReference type="PROSITE" id="PS50109">
    <property type="entry name" value="HIS_KIN"/>
    <property type="match status" value="1"/>
</dbReference>
<feature type="region of interest" description="Disordered" evidence="7">
    <location>
        <begin position="616"/>
        <end position="942"/>
    </location>
</feature>
<dbReference type="EC" id="2.7.13.3" evidence="2"/>
<dbReference type="InterPro" id="IPR013587">
    <property type="entry name" value="Nitrate/nitrite_sensing"/>
</dbReference>
<dbReference type="Proteomes" id="UP000186040">
    <property type="component" value="Unassembled WGS sequence"/>
</dbReference>
<dbReference type="Gene3D" id="3.30.565.10">
    <property type="entry name" value="Histidine kinase-like ATPase, C-terminal domain"/>
    <property type="match status" value="1"/>
</dbReference>
<keyword evidence="11" id="KW-1185">Reference proteome</keyword>
<dbReference type="PANTHER" id="PTHR44936:SF9">
    <property type="entry name" value="SENSOR PROTEIN CREC"/>
    <property type="match status" value="1"/>
</dbReference>
<dbReference type="STRING" id="1193682.BJP25_21695"/>
<protein>
    <recommendedName>
        <fullName evidence="2">histidine kinase</fullName>
        <ecNumber evidence="2">2.7.13.3</ecNumber>
    </recommendedName>
</protein>
<evidence type="ECO:0000256" key="8">
    <source>
        <dbReference type="SAM" id="Phobius"/>
    </source>
</evidence>
<feature type="compositionally biased region" description="Low complexity" evidence="7">
    <location>
        <begin position="846"/>
        <end position="857"/>
    </location>
</feature>
<dbReference type="EMBL" id="MKQR01000016">
    <property type="protein sequence ID" value="OLR92651.1"/>
    <property type="molecule type" value="Genomic_DNA"/>
</dbReference>
<keyword evidence="8" id="KW-0472">Membrane</keyword>
<dbReference type="Pfam" id="PF02518">
    <property type="entry name" value="HATPase_c"/>
    <property type="match status" value="1"/>
</dbReference>
<name>A0A1Q9LKS8_9PSEU</name>
<dbReference type="Pfam" id="PF08376">
    <property type="entry name" value="NIT"/>
    <property type="match status" value="1"/>
</dbReference>
<evidence type="ECO:0000256" key="3">
    <source>
        <dbReference type="ARBA" id="ARBA00022553"/>
    </source>
</evidence>
<proteinExistence type="predicted"/>
<feature type="compositionally biased region" description="Low complexity" evidence="7">
    <location>
        <begin position="791"/>
        <end position="814"/>
    </location>
</feature>
<dbReference type="SMART" id="SM00387">
    <property type="entry name" value="HATPase_c"/>
    <property type="match status" value="1"/>
</dbReference>
<reference evidence="10 11" key="1">
    <citation type="submission" date="2016-10" db="EMBL/GenBank/DDBJ databases">
        <title>The Draft Genome Sequence of Actinokineospora bangkokensis 44EHWT reveals the biosynthetic pathway of antifungal compounds Thailandins with unusual extender unit butylmalonyl-CoA.</title>
        <authorList>
            <person name="Greule A."/>
            <person name="Intra B."/>
            <person name="Flemming S."/>
            <person name="Rommel M.G."/>
            <person name="Panbangred W."/>
            <person name="Bechthold A."/>
        </authorList>
    </citation>
    <scope>NUCLEOTIDE SEQUENCE [LARGE SCALE GENOMIC DNA]</scope>
    <source>
        <strain evidence="10 11">44EHW</strain>
    </source>
</reference>
<evidence type="ECO:0000313" key="11">
    <source>
        <dbReference type="Proteomes" id="UP000186040"/>
    </source>
</evidence>
<feature type="compositionally biased region" description="Polar residues" evidence="7">
    <location>
        <begin position="753"/>
        <end position="776"/>
    </location>
</feature>
<keyword evidence="6" id="KW-0902">Two-component regulatory system</keyword>
<feature type="transmembrane region" description="Helical" evidence="8">
    <location>
        <begin position="299"/>
        <end position="321"/>
    </location>
</feature>